<keyword evidence="2" id="KW-1185">Reference proteome</keyword>
<accession>A0ABX0XVQ3</accession>
<dbReference type="EMBL" id="JAATVY010000005">
    <property type="protein sequence ID" value="NJC70110.1"/>
    <property type="molecule type" value="Genomic_DNA"/>
</dbReference>
<reference evidence="1 2" key="1">
    <citation type="submission" date="2020-03" db="EMBL/GenBank/DDBJ databases">
        <title>WGS of the type strain of Planosporangium spp.</title>
        <authorList>
            <person name="Thawai C."/>
        </authorList>
    </citation>
    <scope>NUCLEOTIDE SEQUENCE [LARGE SCALE GENOMIC DNA]</scope>
    <source>
        <strain evidence="1 2">TBRC 5610</strain>
    </source>
</reference>
<dbReference type="Pfam" id="PF19939">
    <property type="entry name" value="DUF6401"/>
    <property type="match status" value="1"/>
</dbReference>
<comment type="caution">
    <text evidence="1">The sequence shown here is derived from an EMBL/GenBank/DDBJ whole genome shotgun (WGS) entry which is preliminary data.</text>
</comment>
<gene>
    <name evidence="1" type="ORF">HC031_10365</name>
</gene>
<evidence type="ECO:0000313" key="2">
    <source>
        <dbReference type="Proteomes" id="UP000722989"/>
    </source>
</evidence>
<dbReference type="Proteomes" id="UP000722989">
    <property type="component" value="Unassembled WGS sequence"/>
</dbReference>
<evidence type="ECO:0000313" key="1">
    <source>
        <dbReference type="EMBL" id="NJC70110.1"/>
    </source>
</evidence>
<protein>
    <submittedName>
        <fullName evidence="1">Uncharacterized protein</fullName>
    </submittedName>
</protein>
<proteinExistence type="predicted"/>
<name>A0ABX0XVQ3_9ACTN</name>
<sequence>MLNQVGAEGLDAAQRIPGVMAAVDQHAAAVRESLAAEDLALAAVPLAGYGSSVVAAATRMGWQPPEPSRTDWSRAHWFQLRLTAVCALAVTHGCV</sequence>
<organism evidence="1 2">
    <name type="scientific">Planosporangium thailandense</name>
    <dbReference type="NCBI Taxonomy" id="765197"/>
    <lineage>
        <taxon>Bacteria</taxon>
        <taxon>Bacillati</taxon>
        <taxon>Actinomycetota</taxon>
        <taxon>Actinomycetes</taxon>
        <taxon>Micromonosporales</taxon>
        <taxon>Micromonosporaceae</taxon>
        <taxon>Planosporangium</taxon>
    </lineage>
</organism>
<dbReference type="InterPro" id="IPR045647">
    <property type="entry name" value="DUF6401"/>
</dbReference>